<evidence type="ECO:0000259" key="7">
    <source>
        <dbReference type="Pfam" id="PF00389"/>
    </source>
</evidence>
<dbReference type="GO" id="GO:0051287">
    <property type="term" value="F:NAD binding"/>
    <property type="evidence" value="ECO:0007669"/>
    <property type="project" value="InterPro"/>
</dbReference>
<dbReference type="GO" id="GO:0030267">
    <property type="term" value="F:glyoxylate reductase (NADPH) activity"/>
    <property type="evidence" value="ECO:0007669"/>
    <property type="project" value="TreeGrafter"/>
</dbReference>
<dbReference type="InterPro" id="IPR050223">
    <property type="entry name" value="D-isomer_2-hydroxyacid_DH"/>
</dbReference>
<accession>A0A7J5B2B9</accession>
<dbReference type="AlphaFoldDB" id="A0A7J5B2B9"/>
<evidence type="ECO:0000256" key="4">
    <source>
        <dbReference type="ARBA" id="ARBA00023027"/>
    </source>
</evidence>
<dbReference type="InterPro" id="IPR036291">
    <property type="entry name" value="NAD(P)-bd_dom_sf"/>
</dbReference>
<evidence type="ECO:0000256" key="6">
    <source>
        <dbReference type="SAM" id="MobiDB-lite"/>
    </source>
</evidence>
<keyword evidence="10" id="KW-1185">Reference proteome</keyword>
<keyword evidence="2" id="KW-0521">NADP</keyword>
<dbReference type="CDD" id="cd12156">
    <property type="entry name" value="HPPR"/>
    <property type="match status" value="1"/>
</dbReference>
<dbReference type="SUPFAM" id="SSF52283">
    <property type="entry name" value="Formate/glycerate dehydrogenase catalytic domain-like"/>
    <property type="match status" value="1"/>
</dbReference>
<evidence type="ECO:0000259" key="8">
    <source>
        <dbReference type="Pfam" id="PF02826"/>
    </source>
</evidence>
<evidence type="ECO:0000256" key="3">
    <source>
        <dbReference type="ARBA" id="ARBA00023002"/>
    </source>
</evidence>
<dbReference type="InterPro" id="IPR006139">
    <property type="entry name" value="D-isomer_2_OHA_DH_cat_dom"/>
</dbReference>
<feature type="region of interest" description="Disordered" evidence="6">
    <location>
        <begin position="1"/>
        <end position="28"/>
    </location>
</feature>
<dbReference type="Proteomes" id="UP000490386">
    <property type="component" value="Unassembled WGS sequence"/>
</dbReference>
<dbReference type="RefSeq" id="WP_151423251.1">
    <property type="nucleotide sequence ID" value="NZ_WBJX01000002.1"/>
</dbReference>
<comment type="caution">
    <text evidence="9">The sequence shown here is derived from an EMBL/GenBank/DDBJ whole genome shotgun (WGS) entry which is preliminary data.</text>
</comment>
<dbReference type="PANTHER" id="PTHR10996">
    <property type="entry name" value="2-HYDROXYACID DEHYDROGENASE-RELATED"/>
    <property type="match status" value="1"/>
</dbReference>
<dbReference type="SUPFAM" id="SSF51735">
    <property type="entry name" value="NAD(P)-binding Rossmann-fold domains"/>
    <property type="match status" value="1"/>
</dbReference>
<dbReference type="PANTHER" id="PTHR10996:SF178">
    <property type="entry name" value="2-HYDROXYACID DEHYDROGENASE YGL185C-RELATED"/>
    <property type="match status" value="1"/>
</dbReference>
<dbReference type="OrthoDB" id="117809at2"/>
<reference evidence="9 10" key="1">
    <citation type="submission" date="2019-09" db="EMBL/GenBank/DDBJ databases">
        <title>Phylogeny of genus Pseudoclavibacter and closely related genus.</title>
        <authorList>
            <person name="Li Y."/>
        </authorList>
    </citation>
    <scope>NUCLEOTIDE SEQUENCE [LARGE SCALE GENOMIC DNA]</scope>
    <source>
        <strain evidence="9 10">THG-MD12</strain>
    </source>
</reference>
<keyword evidence="3 5" id="KW-0560">Oxidoreductase</keyword>
<dbReference type="PROSITE" id="PS00065">
    <property type="entry name" value="D_2_HYDROXYACID_DH_1"/>
    <property type="match status" value="1"/>
</dbReference>
<evidence type="ECO:0000256" key="1">
    <source>
        <dbReference type="ARBA" id="ARBA00005854"/>
    </source>
</evidence>
<gene>
    <name evidence="9" type="ORF">F8O03_07005</name>
</gene>
<dbReference type="Gene3D" id="3.40.50.720">
    <property type="entry name" value="NAD(P)-binding Rossmann-like Domain"/>
    <property type="match status" value="2"/>
</dbReference>
<dbReference type="GO" id="GO:0016618">
    <property type="term" value="F:hydroxypyruvate reductase [NAD(P)H] activity"/>
    <property type="evidence" value="ECO:0007669"/>
    <property type="project" value="TreeGrafter"/>
</dbReference>
<keyword evidence="4" id="KW-0520">NAD</keyword>
<dbReference type="InterPro" id="IPR029752">
    <property type="entry name" value="D-isomer_DH_CS1"/>
</dbReference>
<organism evidence="9 10">
    <name type="scientific">Pseudoclavibacter terrae</name>
    <dbReference type="NCBI Taxonomy" id="1530195"/>
    <lineage>
        <taxon>Bacteria</taxon>
        <taxon>Bacillati</taxon>
        <taxon>Actinomycetota</taxon>
        <taxon>Actinomycetes</taxon>
        <taxon>Micrococcales</taxon>
        <taxon>Microbacteriaceae</taxon>
        <taxon>Pseudoclavibacter</taxon>
    </lineage>
</organism>
<dbReference type="EMBL" id="WBJX01000002">
    <property type="protein sequence ID" value="KAB1638153.1"/>
    <property type="molecule type" value="Genomic_DNA"/>
</dbReference>
<dbReference type="InterPro" id="IPR006140">
    <property type="entry name" value="D-isomer_DH_NAD-bd"/>
</dbReference>
<comment type="similarity">
    <text evidence="1 5">Belongs to the D-isomer specific 2-hydroxyacid dehydrogenase family.</text>
</comment>
<evidence type="ECO:0000256" key="5">
    <source>
        <dbReference type="RuleBase" id="RU003719"/>
    </source>
</evidence>
<dbReference type="Pfam" id="PF00389">
    <property type="entry name" value="2-Hacid_dh"/>
    <property type="match status" value="1"/>
</dbReference>
<evidence type="ECO:0000313" key="9">
    <source>
        <dbReference type="EMBL" id="KAB1638153.1"/>
    </source>
</evidence>
<name>A0A7J5B2B9_9MICO</name>
<sequence length="342" mass="35642">MESPLATTPDAAPTSPAAGTAAPPATTATPTVLRVGPLMPQLEQELIAEFDAPVISAVASELTGEREAELADVRVVVTGGRFGVSRALMDRLPSLEAIVNFGVGYDTTDTSAARELGIALSNTPDVLNDCVADTAMSLLLDVYRGISASDRYVRAGSWKASGSFPLTTRFTGTRVGIVGLGRIGSAIAKRLSGFDCPISYHNRREVPGSPFRYVDSLVELARSSDALVVAAAGGADSQKLISAEVLEALGPSGVLVNISRGSVVDEDALVSALQAGTIRGAGLDVFADEPNVPDALIGLENVVLLPHLGSGTRETRDDMRQLVVDNLRSWLAHGTLVTPVEL</sequence>
<protein>
    <submittedName>
        <fullName evidence="9">2-hydroxyacid dehydrogenase</fullName>
    </submittedName>
</protein>
<proteinExistence type="inferred from homology"/>
<dbReference type="GO" id="GO:0005829">
    <property type="term" value="C:cytosol"/>
    <property type="evidence" value="ECO:0007669"/>
    <property type="project" value="TreeGrafter"/>
</dbReference>
<dbReference type="Pfam" id="PF02826">
    <property type="entry name" value="2-Hacid_dh_C"/>
    <property type="match status" value="1"/>
</dbReference>
<evidence type="ECO:0000313" key="10">
    <source>
        <dbReference type="Proteomes" id="UP000490386"/>
    </source>
</evidence>
<feature type="domain" description="D-isomer specific 2-hydroxyacid dehydrogenase catalytic" evidence="7">
    <location>
        <begin position="56"/>
        <end position="340"/>
    </location>
</feature>
<evidence type="ECO:0000256" key="2">
    <source>
        <dbReference type="ARBA" id="ARBA00022857"/>
    </source>
</evidence>
<feature type="domain" description="D-isomer specific 2-hydroxyacid dehydrogenase NAD-binding" evidence="8">
    <location>
        <begin position="136"/>
        <end position="309"/>
    </location>
</feature>
<dbReference type="FunFam" id="3.40.50.720:FF:000213">
    <property type="entry name" value="Putative 2-hydroxyacid dehydrogenase"/>
    <property type="match status" value="1"/>
</dbReference>